<dbReference type="EMBL" id="GDKF01004288">
    <property type="protein sequence ID" value="JAT74334.1"/>
    <property type="molecule type" value="Transcribed_RNA"/>
</dbReference>
<dbReference type="SMART" id="SM00320">
    <property type="entry name" value="WD40"/>
    <property type="match status" value="4"/>
</dbReference>
<sequence>MSLPLDPDIRALASVMQYLADHGWSKALAALESETGTSYDAGRLPLGSHLLDLVCHEVIAESEDRTGDADWAARRAATRALDALPLGPALFEPTQVVQGAHAGCVACLAMVCIPGKGAAVLSGGADGCLAATEVATGAVLASSSVAGSGVLSLAVLPDQEAGPLVAAGCMDGAVVLVRAELAASPPSLPILATCAGAHRKYVTALAWAPQPAGAAPLLLSGSWDESAALHATDPEAHTLSTLCRLPCDGHVEGLVFWPRISGGAAGRGAGVGTPGRGPGDGATVQGDVDDPPAPRFLAAVRGSTVLLELVVERSGPGADSMLRIANRHGLNEDPDDPHLSFSARGLAWSPCGGFLAVATDAGRVLLMGPGDAAGALRPLRRLFGLPLDRFQNWGVGWAGAGVVCAAGAGGAVHAFHAATGKCVGVLRAHTPAAVRALVGMEDGQLATSSFDGSIRLFA</sequence>
<dbReference type="SUPFAM" id="SSF50978">
    <property type="entry name" value="WD40 repeat-like"/>
    <property type="match status" value="1"/>
</dbReference>
<proteinExistence type="predicted"/>
<keyword evidence="2" id="KW-0677">Repeat</keyword>
<dbReference type="Pfam" id="PF00400">
    <property type="entry name" value="WD40"/>
    <property type="match status" value="1"/>
</dbReference>
<accession>A0A1D2A578</accession>
<evidence type="ECO:0000256" key="1">
    <source>
        <dbReference type="ARBA" id="ARBA00022574"/>
    </source>
</evidence>
<dbReference type="InterPro" id="IPR015943">
    <property type="entry name" value="WD40/YVTN_repeat-like_dom_sf"/>
</dbReference>
<dbReference type="PANTHER" id="PTHR19848">
    <property type="entry name" value="WD40 REPEAT PROTEIN"/>
    <property type="match status" value="1"/>
</dbReference>
<name>A0A1D2A578_AUXPR</name>
<evidence type="ECO:0000313" key="3">
    <source>
        <dbReference type="EMBL" id="JAT74334.1"/>
    </source>
</evidence>
<evidence type="ECO:0008006" key="4">
    <source>
        <dbReference type="Google" id="ProtNLM"/>
    </source>
</evidence>
<organism evidence="3">
    <name type="scientific">Auxenochlorella protothecoides</name>
    <name type="common">Green microalga</name>
    <name type="synonym">Chlorella protothecoides</name>
    <dbReference type="NCBI Taxonomy" id="3075"/>
    <lineage>
        <taxon>Eukaryota</taxon>
        <taxon>Viridiplantae</taxon>
        <taxon>Chlorophyta</taxon>
        <taxon>core chlorophytes</taxon>
        <taxon>Trebouxiophyceae</taxon>
        <taxon>Chlorellales</taxon>
        <taxon>Chlorellaceae</taxon>
        <taxon>Auxenochlorella</taxon>
    </lineage>
</organism>
<evidence type="ECO:0000256" key="2">
    <source>
        <dbReference type="ARBA" id="ARBA00022737"/>
    </source>
</evidence>
<protein>
    <recommendedName>
        <fullName evidence="4">LisH domain-containing protein</fullName>
    </recommendedName>
</protein>
<dbReference type="InterPro" id="IPR001680">
    <property type="entry name" value="WD40_rpt"/>
</dbReference>
<dbReference type="InterPro" id="IPR036322">
    <property type="entry name" value="WD40_repeat_dom_sf"/>
</dbReference>
<dbReference type="Gene3D" id="2.130.10.10">
    <property type="entry name" value="YVTN repeat-like/Quinoprotein amine dehydrogenase"/>
    <property type="match status" value="2"/>
</dbReference>
<keyword evidence="1" id="KW-0853">WD repeat</keyword>
<reference evidence="3" key="1">
    <citation type="submission" date="2015-08" db="EMBL/GenBank/DDBJ databases">
        <authorList>
            <person name="Babu N.S."/>
            <person name="Beckwith C.J."/>
            <person name="Beseler K.G."/>
            <person name="Brison A."/>
            <person name="Carone J.V."/>
            <person name="Caskin T.P."/>
            <person name="Diamond M."/>
            <person name="Durham M.E."/>
            <person name="Foxe J.M."/>
            <person name="Go M."/>
            <person name="Henderson B.A."/>
            <person name="Jones I.B."/>
            <person name="McGettigan J.A."/>
            <person name="Micheletti S.J."/>
            <person name="Nasrallah M.E."/>
            <person name="Ortiz D."/>
            <person name="Piller C.R."/>
            <person name="Privatt S.R."/>
            <person name="Schneider S.L."/>
            <person name="Sharp S."/>
            <person name="Smith T.C."/>
            <person name="Stanton J.D."/>
            <person name="Ullery H.E."/>
            <person name="Wilson R.J."/>
            <person name="Serrano M.G."/>
            <person name="Buck G."/>
            <person name="Lee V."/>
            <person name="Wang Y."/>
            <person name="Carvalho R."/>
            <person name="Voegtly L."/>
            <person name="Shi R."/>
            <person name="Duckworth R."/>
            <person name="Johnson A."/>
            <person name="Loviza R."/>
            <person name="Walstead R."/>
            <person name="Shah Z."/>
            <person name="Kiflezghi M."/>
            <person name="Wade K."/>
            <person name="Ball S.L."/>
            <person name="Bradley K.W."/>
            <person name="Asai D.J."/>
            <person name="Bowman C.A."/>
            <person name="Russell D.A."/>
            <person name="Pope W.H."/>
            <person name="Jacobs-Sera D."/>
            <person name="Hendrix R.W."/>
            <person name="Hatfull G.F."/>
        </authorList>
    </citation>
    <scope>NUCLEOTIDE SEQUENCE</scope>
</reference>
<dbReference type="AlphaFoldDB" id="A0A1D2A578"/>
<gene>
    <name evidence="3" type="ORF">g.9576</name>
</gene>
<dbReference type="PANTHER" id="PTHR19848:SF8">
    <property type="entry name" value="F-BOX AND WD REPEAT DOMAIN CONTAINING 7"/>
    <property type="match status" value="1"/>
</dbReference>